<dbReference type="OrthoDB" id="5801062at2759"/>
<evidence type="ECO:0000256" key="1">
    <source>
        <dbReference type="ARBA" id="ARBA00004123"/>
    </source>
</evidence>
<dbReference type="AlphaFoldDB" id="A0A0J7L5H7"/>
<evidence type="ECO:0000313" key="7">
    <source>
        <dbReference type="Proteomes" id="UP000036403"/>
    </source>
</evidence>
<feature type="region of interest" description="Disordered" evidence="4">
    <location>
        <begin position="523"/>
        <end position="554"/>
    </location>
</feature>
<dbReference type="GO" id="GO:0010792">
    <property type="term" value="P:DNA double-strand break processing involved in repair via single-strand annealing"/>
    <property type="evidence" value="ECO:0007669"/>
    <property type="project" value="TreeGrafter"/>
</dbReference>
<organism evidence="6 7">
    <name type="scientific">Lasius niger</name>
    <name type="common">Black garden ant</name>
    <dbReference type="NCBI Taxonomy" id="67767"/>
    <lineage>
        <taxon>Eukaryota</taxon>
        <taxon>Metazoa</taxon>
        <taxon>Ecdysozoa</taxon>
        <taxon>Arthropoda</taxon>
        <taxon>Hexapoda</taxon>
        <taxon>Insecta</taxon>
        <taxon>Pterygota</taxon>
        <taxon>Neoptera</taxon>
        <taxon>Endopterygota</taxon>
        <taxon>Hymenoptera</taxon>
        <taxon>Apocrita</taxon>
        <taxon>Aculeata</taxon>
        <taxon>Formicoidea</taxon>
        <taxon>Formicidae</taxon>
        <taxon>Formicinae</taxon>
        <taxon>Lasius</taxon>
        <taxon>Lasius</taxon>
    </lineage>
</organism>
<evidence type="ECO:0000256" key="4">
    <source>
        <dbReference type="SAM" id="MobiDB-lite"/>
    </source>
</evidence>
<dbReference type="Pfam" id="PF08573">
    <property type="entry name" value="SAE2"/>
    <property type="match status" value="1"/>
</dbReference>
<dbReference type="Proteomes" id="UP000036403">
    <property type="component" value="Unassembled WGS sequence"/>
</dbReference>
<protein>
    <submittedName>
        <fullName evidence="6">Retinoblastoma-binding protein 8</fullName>
    </submittedName>
</protein>
<dbReference type="PaxDb" id="67767-A0A0J7L5H7"/>
<keyword evidence="2" id="KW-0227">DNA damage</keyword>
<sequence length="554" mass="62455">MEAGYNSSRLGPEGHYGEDNLYNQSGPYIVSTPSYYFNNSPPVKSNLKGDNQPLEMCTEGNLARRLMILTNSLNQGKPIRVDDLLSLRSDQTEILHFLADTNAPHGQGNFDAHAVYAGDDAVSSHGRWSQLATAGVRNALSALISYYGLDNVYNPAAAISRLPPASDMKTHCSPEKVPSEYSQKLEISTSHHVETTFLPDGRKLKQSRLIFHPIKCNKKIISLSAHKRKLASILPKVEQESIEDISAAKASTATESNVADTNETFDDVIEISPMRRNIMSEIMESNIADTNETFEDVIEISPTQRNIMSKVTHRLKLKRKTSAKETIKSSSSKYHDPVSSVAPEIMIDTMDFALCPSPEHTSVAMKDDKPLVGNMTNTVVNALKDKVNVNNFSPVKMYNNVQIKKEDQSIVNKVQNIAEKKNVFTYEDESFYLPAKLALNKNDTDDFNLDDTENKPPVKKASLAKFDILSKRKEVVSEQLNMRCKADRAKLSGWDCWECEEYYKNLSLSKDELQKRKNQCSRHRHKYERPNTPEGFWDPEFPETLSSTYRQNKT</sequence>
<evidence type="ECO:0000256" key="2">
    <source>
        <dbReference type="ARBA" id="ARBA00022763"/>
    </source>
</evidence>
<feature type="compositionally biased region" description="Polar residues" evidence="4">
    <location>
        <begin position="544"/>
        <end position="554"/>
    </location>
</feature>
<dbReference type="EMBL" id="LBMM01000653">
    <property type="protein sequence ID" value="KMQ97876.1"/>
    <property type="molecule type" value="Genomic_DNA"/>
</dbReference>
<dbReference type="InterPro" id="IPR033316">
    <property type="entry name" value="RBBP8-like"/>
</dbReference>
<name>A0A0J7L5H7_LASNI</name>
<comment type="subcellular location">
    <subcellularLocation>
        <location evidence="1">Nucleus</location>
    </subcellularLocation>
</comment>
<comment type="caution">
    <text evidence="6">The sequence shown here is derived from an EMBL/GenBank/DDBJ whole genome shotgun (WGS) entry which is preliminary data.</text>
</comment>
<proteinExistence type="predicted"/>
<gene>
    <name evidence="6" type="ORF">RF55_1784</name>
</gene>
<reference evidence="6 7" key="1">
    <citation type="submission" date="2015-04" db="EMBL/GenBank/DDBJ databases">
        <title>Lasius niger genome sequencing.</title>
        <authorList>
            <person name="Konorov E.A."/>
            <person name="Nikitin M.A."/>
            <person name="Kirill M.V."/>
            <person name="Chang P."/>
        </authorList>
    </citation>
    <scope>NUCLEOTIDE SEQUENCE [LARGE SCALE GENOMIC DNA]</scope>
    <source>
        <tissue evidence="6">Whole</tissue>
    </source>
</reference>
<evidence type="ECO:0000256" key="3">
    <source>
        <dbReference type="ARBA" id="ARBA00023242"/>
    </source>
</evidence>
<evidence type="ECO:0000259" key="5">
    <source>
        <dbReference type="Pfam" id="PF08573"/>
    </source>
</evidence>
<dbReference type="GO" id="GO:0005634">
    <property type="term" value="C:nucleus"/>
    <property type="evidence" value="ECO:0007669"/>
    <property type="project" value="UniProtKB-SubCell"/>
</dbReference>
<keyword evidence="3" id="KW-0539">Nucleus</keyword>
<dbReference type="STRING" id="67767.A0A0J7L5H7"/>
<keyword evidence="7" id="KW-1185">Reference proteome</keyword>
<dbReference type="PANTHER" id="PTHR15107:SF0">
    <property type="entry name" value="DNA ENDONUCLEASE ACTIVATOR CTP1 C-TERMINAL DOMAIN-CONTAINING PROTEIN"/>
    <property type="match status" value="1"/>
</dbReference>
<dbReference type="InterPro" id="IPR013882">
    <property type="entry name" value="Ctp1_C"/>
</dbReference>
<dbReference type="GO" id="GO:0003684">
    <property type="term" value="F:damaged DNA binding"/>
    <property type="evidence" value="ECO:0007669"/>
    <property type="project" value="TreeGrafter"/>
</dbReference>
<evidence type="ECO:0000313" key="6">
    <source>
        <dbReference type="EMBL" id="KMQ97876.1"/>
    </source>
</evidence>
<accession>A0A0J7L5H7</accession>
<dbReference type="PANTHER" id="PTHR15107">
    <property type="entry name" value="RETINOBLASTOMA BINDING PROTEIN 8"/>
    <property type="match status" value="1"/>
</dbReference>
<feature type="domain" description="DNA endonuclease activator Ctp1 C-terminal" evidence="5">
    <location>
        <begin position="509"/>
        <end position="544"/>
    </location>
</feature>